<evidence type="ECO:0000259" key="10">
    <source>
        <dbReference type="Pfam" id="PF04290"/>
    </source>
</evidence>
<feature type="domain" description="Tripartite ATP-independent periplasmic transporters DctQ component" evidence="10">
    <location>
        <begin position="35"/>
        <end position="162"/>
    </location>
</feature>
<reference evidence="11 12" key="1">
    <citation type="submission" date="2018-07" db="EMBL/GenBank/DDBJ databases">
        <title>Venubactetium sediminum gen. nov., sp. nov., isolated from a marine solar saltern.</title>
        <authorList>
            <person name="Wang S."/>
        </authorList>
    </citation>
    <scope>NUCLEOTIDE SEQUENCE [LARGE SCALE GENOMIC DNA]</scope>
    <source>
        <strain evidence="11 12">WD2A32</strain>
    </source>
</reference>
<dbReference type="GO" id="GO:0015740">
    <property type="term" value="P:C4-dicarboxylate transport"/>
    <property type="evidence" value="ECO:0007669"/>
    <property type="project" value="TreeGrafter"/>
</dbReference>
<comment type="caution">
    <text evidence="11">The sequence shown here is derived from an EMBL/GenBank/DDBJ whole genome shotgun (WGS) entry which is preliminary data.</text>
</comment>
<evidence type="ECO:0000256" key="4">
    <source>
        <dbReference type="ARBA" id="ARBA00022519"/>
    </source>
</evidence>
<comment type="similarity">
    <text evidence="8 9">Belongs to the TRAP transporter small permease family.</text>
</comment>
<name>A0A369TEI6_9PROT</name>
<dbReference type="InterPro" id="IPR007387">
    <property type="entry name" value="TRAP_DctQ"/>
</dbReference>
<comment type="subcellular location">
    <subcellularLocation>
        <location evidence="1 9">Cell inner membrane</location>
        <topology evidence="1 9">Multi-pass membrane protein</topology>
    </subcellularLocation>
</comment>
<evidence type="ECO:0000313" key="11">
    <source>
        <dbReference type="EMBL" id="RDD62785.1"/>
    </source>
</evidence>
<sequence length="177" mass="19219">MKHTFHENTAETAHRVGGMVNRLVERTCAALIAAMVVIVWLGVVSRYLVELGITWNEELARYVMIWAALLAVSAGVYRREHIGLELFYHMLPARAAVALRLGLDAIGFGFFGFLVYYGVGMTVDGMEQYATIFGMTMVVPFAAVPVSAGLAALQILLATIRDTASGRVRAPAEIGVS</sequence>
<evidence type="ECO:0000256" key="5">
    <source>
        <dbReference type="ARBA" id="ARBA00022692"/>
    </source>
</evidence>
<dbReference type="EMBL" id="QPMH01000004">
    <property type="protein sequence ID" value="RDD62785.1"/>
    <property type="molecule type" value="Genomic_DNA"/>
</dbReference>
<dbReference type="Proteomes" id="UP000253941">
    <property type="component" value="Unassembled WGS sequence"/>
</dbReference>
<gene>
    <name evidence="11" type="ORF">DRB17_06405</name>
</gene>
<evidence type="ECO:0000256" key="7">
    <source>
        <dbReference type="ARBA" id="ARBA00023136"/>
    </source>
</evidence>
<dbReference type="PANTHER" id="PTHR35011:SF10">
    <property type="entry name" value="TRAP TRANSPORTER SMALL PERMEASE PROTEIN"/>
    <property type="match status" value="1"/>
</dbReference>
<dbReference type="InterPro" id="IPR055348">
    <property type="entry name" value="DctQ"/>
</dbReference>
<dbReference type="Pfam" id="PF04290">
    <property type="entry name" value="DctQ"/>
    <property type="match status" value="1"/>
</dbReference>
<feature type="transmembrane region" description="Helical" evidence="9">
    <location>
        <begin position="59"/>
        <end position="77"/>
    </location>
</feature>
<keyword evidence="12" id="KW-1185">Reference proteome</keyword>
<dbReference type="AlphaFoldDB" id="A0A369TEI6"/>
<accession>A0A369TEI6</accession>
<evidence type="ECO:0000256" key="2">
    <source>
        <dbReference type="ARBA" id="ARBA00022448"/>
    </source>
</evidence>
<keyword evidence="6 9" id="KW-1133">Transmembrane helix</keyword>
<dbReference type="PANTHER" id="PTHR35011">
    <property type="entry name" value="2,3-DIKETO-L-GULONATE TRAP TRANSPORTER SMALL PERMEASE PROTEIN YIAM"/>
    <property type="match status" value="1"/>
</dbReference>
<dbReference type="GO" id="GO:0022857">
    <property type="term" value="F:transmembrane transporter activity"/>
    <property type="evidence" value="ECO:0007669"/>
    <property type="project" value="UniProtKB-UniRule"/>
</dbReference>
<keyword evidence="4 9" id="KW-0997">Cell inner membrane</keyword>
<keyword evidence="7 9" id="KW-0472">Membrane</keyword>
<evidence type="ECO:0000256" key="8">
    <source>
        <dbReference type="ARBA" id="ARBA00038436"/>
    </source>
</evidence>
<dbReference type="RefSeq" id="WP_114581360.1">
    <property type="nucleotide sequence ID" value="NZ_QPMH01000004.1"/>
</dbReference>
<keyword evidence="2 9" id="KW-0813">Transport</keyword>
<evidence type="ECO:0000256" key="6">
    <source>
        <dbReference type="ARBA" id="ARBA00022989"/>
    </source>
</evidence>
<evidence type="ECO:0000256" key="9">
    <source>
        <dbReference type="RuleBase" id="RU369079"/>
    </source>
</evidence>
<proteinExistence type="inferred from homology"/>
<evidence type="ECO:0000256" key="1">
    <source>
        <dbReference type="ARBA" id="ARBA00004429"/>
    </source>
</evidence>
<dbReference type="GO" id="GO:0005886">
    <property type="term" value="C:plasma membrane"/>
    <property type="evidence" value="ECO:0007669"/>
    <property type="project" value="UniProtKB-SubCell"/>
</dbReference>
<evidence type="ECO:0000256" key="3">
    <source>
        <dbReference type="ARBA" id="ARBA00022475"/>
    </source>
</evidence>
<keyword evidence="3" id="KW-1003">Cell membrane</keyword>
<organism evidence="11 12">
    <name type="scientific">Ferruginivarius sediminum</name>
    <dbReference type="NCBI Taxonomy" id="2661937"/>
    <lineage>
        <taxon>Bacteria</taxon>
        <taxon>Pseudomonadati</taxon>
        <taxon>Pseudomonadota</taxon>
        <taxon>Alphaproteobacteria</taxon>
        <taxon>Rhodospirillales</taxon>
        <taxon>Rhodospirillaceae</taxon>
        <taxon>Ferruginivarius</taxon>
    </lineage>
</organism>
<feature type="transmembrane region" description="Helical" evidence="9">
    <location>
        <begin position="129"/>
        <end position="157"/>
    </location>
</feature>
<feature type="transmembrane region" description="Helical" evidence="9">
    <location>
        <begin position="28"/>
        <end position="47"/>
    </location>
</feature>
<comment type="subunit">
    <text evidence="9">The complex comprises the extracytoplasmic solute receptor protein and the two transmembrane proteins.</text>
</comment>
<feature type="transmembrane region" description="Helical" evidence="9">
    <location>
        <begin position="97"/>
        <end position="117"/>
    </location>
</feature>
<protein>
    <recommendedName>
        <fullName evidence="9">TRAP transporter small permease protein</fullName>
    </recommendedName>
</protein>
<comment type="function">
    <text evidence="9">Part of the tripartite ATP-independent periplasmic (TRAP) transport system.</text>
</comment>
<keyword evidence="5 9" id="KW-0812">Transmembrane</keyword>
<evidence type="ECO:0000313" key="12">
    <source>
        <dbReference type="Proteomes" id="UP000253941"/>
    </source>
</evidence>